<dbReference type="SUPFAM" id="SSF81901">
    <property type="entry name" value="HCP-like"/>
    <property type="match status" value="1"/>
</dbReference>
<dbReference type="SMART" id="SM00671">
    <property type="entry name" value="SEL1"/>
    <property type="match status" value="3"/>
</dbReference>
<dbReference type="Pfam" id="PF08238">
    <property type="entry name" value="Sel1"/>
    <property type="match status" value="3"/>
</dbReference>
<dbReference type="EMBL" id="ADLN01000104">
    <property type="protein sequence ID" value="EHI58233.1"/>
    <property type="molecule type" value="Genomic_DNA"/>
</dbReference>
<keyword evidence="2" id="KW-1185">Reference proteome</keyword>
<comment type="caution">
    <text evidence="1">The sequence shown here is derived from an EMBL/GenBank/DDBJ whole genome shotgun (WGS) entry which is preliminary data.</text>
</comment>
<dbReference type="HOGENOM" id="CLU_1508635_0_0_9"/>
<dbReference type="Proteomes" id="UP000005384">
    <property type="component" value="Unassembled WGS sequence"/>
</dbReference>
<gene>
    <name evidence="1" type="ORF">HMPREF9473_03691</name>
</gene>
<dbReference type="PANTHER" id="PTHR43628">
    <property type="entry name" value="ACTIVATOR OF C KINASE PROTEIN 1-RELATED"/>
    <property type="match status" value="1"/>
</dbReference>
<evidence type="ECO:0000313" key="2">
    <source>
        <dbReference type="Proteomes" id="UP000005384"/>
    </source>
</evidence>
<dbReference type="PANTHER" id="PTHR43628:SF1">
    <property type="entry name" value="CHITIN SYNTHASE REGULATORY FACTOR 2-RELATED"/>
    <property type="match status" value="1"/>
</dbReference>
<evidence type="ECO:0000313" key="1">
    <source>
        <dbReference type="EMBL" id="EHI58233.1"/>
    </source>
</evidence>
<dbReference type="InterPro" id="IPR052945">
    <property type="entry name" value="Mitotic_Regulator"/>
</dbReference>
<dbReference type="OrthoDB" id="7056571at2"/>
<dbReference type="Gene3D" id="1.25.40.10">
    <property type="entry name" value="Tetratricopeptide repeat domain"/>
    <property type="match status" value="1"/>
</dbReference>
<dbReference type="InterPro" id="IPR006597">
    <property type="entry name" value="Sel1-like"/>
</dbReference>
<organism evidence="1 2">
    <name type="scientific">Hungatella hathewayi WAL-18680</name>
    <dbReference type="NCBI Taxonomy" id="742737"/>
    <lineage>
        <taxon>Bacteria</taxon>
        <taxon>Bacillati</taxon>
        <taxon>Bacillota</taxon>
        <taxon>Clostridia</taxon>
        <taxon>Lachnospirales</taxon>
        <taxon>Lachnospiraceae</taxon>
        <taxon>Hungatella</taxon>
    </lineage>
</organism>
<dbReference type="AlphaFoldDB" id="G5IJL3"/>
<sequence length="178" mass="20163">MENAGLMSWHVERSEEEIAEMKELAEQGNAAAQTEYGKCLLFGKGVEVDGDAAYALFEKAAEQESEIAKMYMGHCLLYGIGVTKSEGKGYTMLDDALNYNYPNSGSSQPQAGYSNFQEEDLCQLFWDLGDALENSLGVVRNYRVACYYYDMLNSWGHPEGAERRANFKKFLFFYRKIN</sequence>
<name>G5IJL3_9FIRM</name>
<evidence type="ECO:0008006" key="3">
    <source>
        <dbReference type="Google" id="ProtNLM"/>
    </source>
</evidence>
<dbReference type="InterPro" id="IPR011990">
    <property type="entry name" value="TPR-like_helical_dom_sf"/>
</dbReference>
<accession>G5IJL3</accession>
<dbReference type="PATRIC" id="fig|742737.3.peg.3670"/>
<proteinExistence type="predicted"/>
<reference evidence="1 2" key="1">
    <citation type="submission" date="2011-08" db="EMBL/GenBank/DDBJ databases">
        <title>The Genome Sequence of Clostridium hathewayi WAL-18680.</title>
        <authorList>
            <consortium name="The Broad Institute Genome Sequencing Platform"/>
            <person name="Earl A."/>
            <person name="Ward D."/>
            <person name="Feldgarden M."/>
            <person name="Gevers D."/>
            <person name="Finegold S.M."/>
            <person name="Summanen P.H."/>
            <person name="Molitoris D.R."/>
            <person name="Song M."/>
            <person name="Daigneault M."/>
            <person name="Allen-Vercoe E."/>
            <person name="Young S.K."/>
            <person name="Zeng Q."/>
            <person name="Gargeya S."/>
            <person name="Fitzgerald M."/>
            <person name="Haas B."/>
            <person name="Abouelleil A."/>
            <person name="Alvarado L."/>
            <person name="Arachchi H.M."/>
            <person name="Berlin A."/>
            <person name="Brown A."/>
            <person name="Chapman S.B."/>
            <person name="Chen Z."/>
            <person name="Dunbar C."/>
            <person name="Freedman E."/>
            <person name="Gearin G."/>
            <person name="Gellesch M."/>
            <person name="Goldberg J."/>
            <person name="Griggs A."/>
            <person name="Gujja S."/>
            <person name="Heiman D."/>
            <person name="Howarth C."/>
            <person name="Larson L."/>
            <person name="Lui A."/>
            <person name="MacDonald P.J.P."/>
            <person name="Montmayeur A."/>
            <person name="Murphy C."/>
            <person name="Neiman D."/>
            <person name="Pearson M."/>
            <person name="Priest M."/>
            <person name="Roberts A."/>
            <person name="Saif S."/>
            <person name="Shea T."/>
            <person name="Shenoy N."/>
            <person name="Sisk P."/>
            <person name="Stolte C."/>
            <person name="Sykes S."/>
            <person name="Wortman J."/>
            <person name="Nusbaum C."/>
            <person name="Birren B."/>
        </authorList>
    </citation>
    <scope>NUCLEOTIDE SEQUENCE [LARGE SCALE GENOMIC DNA]</scope>
    <source>
        <strain evidence="1 2">WAL-18680</strain>
    </source>
</reference>
<dbReference type="RefSeq" id="WP_006781682.1">
    <property type="nucleotide sequence ID" value="NZ_CP040506.1"/>
</dbReference>
<protein>
    <recommendedName>
        <fullName evidence="3">Sel1 repeat protein</fullName>
    </recommendedName>
</protein>